<dbReference type="InterPro" id="IPR029044">
    <property type="entry name" value="Nucleotide-diphossugar_trans"/>
</dbReference>
<dbReference type="CDD" id="cd00761">
    <property type="entry name" value="Glyco_tranf_GTA_type"/>
    <property type="match status" value="1"/>
</dbReference>
<evidence type="ECO:0008006" key="2">
    <source>
        <dbReference type="Google" id="ProtNLM"/>
    </source>
</evidence>
<sequence length="279" mass="33803">MEKKIKGIIMEIGIIVPCHIKYNFQFTYLVKCLFSLEKQTYKNNIVVGISFVNEVEYLFFKDIIFPIFKNKVKFIIQRKQTFQMIHIYHCLQKLQKCDLILFCDDDDYFIPNRVETFVKLKQENENSKIIREIIPGHNEESEYWCYGVEPCLLNDFYKIAKNNIHYLHHKFGDMYLRNFLLHTQNYGDILGFTAKNPLYVYNTENENSIIRTIKRKKEEMEKEGKIDYEEILDQYLLTIINNDSNKNRAMKEKQIIDFEIMNDYLKEEEIRKFCFELYK</sequence>
<dbReference type="Gene3D" id="3.90.550.10">
    <property type="entry name" value="Spore Coat Polysaccharide Biosynthesis Protein SpsA, Chain A"/>
    <property type="match status" value="1"/>
</dbReference>
<dbReference type="AlphaFoldDB" id="A0A6C0EGD5"/>
<accession>A0A6C0EGD5</accession>
<protein>
    <recommendedName>
        <fullName evidence="2">Glycosyltransferase 2-like domain-containing protein</fullName>
    </recommendedName>
</protein>
<name>A0A6C0EGD5_9ZZZZ</name>
<organism evidence="1">
    <name type="scientific">viral metagenome</name>
    <dbReference type="NCBI Taxonomy" id="1070528"/>
    <lineage>
        <taxon>unclassified sequences</taxon>
        <taxon>metagenomes</taxon>
        <taxon>organismal metagenomes</taxon>
    </lineage>
</organism>
<dbReference type="EMBL" id="MN738853">
    <property type="protein sequence ID" value="QHT28246.1"/>
    <property type="molecule type" value="Genomic_DNA"/>
</dbReference>
<proteinExistence type="predicted"/>
<dbReference type="SUPFAM" id="SSF53448">
    <property type="entry name" value="Nucleotide-diphospho-sugar transferases"/>
    <property type="match status" value="1"/>
</dbReference>
<evidence type="ECO:0000313" key="1">
    <source>
        <dbReference type="EMBL" id="QHT28246.1"/>
    </source>
</evidence>
<reference evidence="1" key="1">
    <citation type="journal article" date="2020" name="Nature">
        <title>Giant virus diversity and host interactions through global metagenomics.</title>
        <authorList>
            <person name="Schulz F."/>
            <person name="Roux S."/>
            <person name="Paez-Espino D."/>
            <person name="Jungbluth S."/>
            <person name="Walsh D.A."/>
            <person name="Denef V.J."/>
            <person name="McMahon K.D."/>
            <person name="Konstantinidis K.T."/>
            <person name="Eloe-Fadrosh E.A."/>
            <person name="Kyrpides N.C."/>
            <person name="Woyke T."/>
        </authorList>
    </citation>
    <scope>NUCLEOTIDE SEQUENCE</scope>
    <source>
        <strain evidence="1">GVMAG-M-3300001348-25</strain>
    </source>
</reference>